<evidence type="ECO:0000256" key="1">
    <source>
        <dbReference type="SAM" id="MobiDB-lite"/>
    </source>
</evidence>
<proteinExistence type="predicted"/>
<gene>
    <name evidence="2" type="ORF">Smic_58150</name>
</gene>
<dbReference type="AlphaFoldDB" id="A0A7J0CYA5"/>
<comment type="caution">
    <text evidence="2">The sequence shown here is derived from an EMBL/GenBank/DDBJ whole genome shotgun (WGS) entry which is preliminary data.</text>
</comment>
<organism evidence="2 3">
    <name type="scientific">Streptomyces microflavus</name>
    <name type="common">Streptomyces lipmanii</name>
    <dbReference type="NCBI Taxonomy" id="1919"/>
    <lineage>
        <taxon>Bacteria</taxon>
        <taxon>Bacillati</taxon>
        <taxon>Actinomycetota</taxon>
        <taxon>Actinomycetes</taxon>
        <taxon>Kitasatosporales</taxon>
        <taxon>Streptomycetaceae</taxon>
        <taxon>Streptomyces</taxon>
    </lineage>
</organism>
<accession>A0A7J0CYA5</accession>
<dbReference type="Proteomes" id="UP000498740">
    <property type="component" value="Unassembled WGS sequence"/>
</dbReference>
<feature type="region of interest" description="Disordered" evidence="1">
    <location>
        <begin position="63"/>
        <end position="84"/>
    </location>
</feature>
<dbReference type="EMBL" id="BLWD01000001">
    <property type="protein sequence ID" value="GFN07259.1"/>
    <property type="molecule type" value="Genomic_DNA"/>
</dbReference>
<name>A0A7J0CYA5_STRMI</name>
<evidence type="ECO:0000313" key="3">
    <source>
        <dbReference type="Proteomes" id="UP000498740"/>
    </source>
</evidence>
<reference evidence="2 3" key="1">
    <citation type="submission" date="2020-05" db="EMBL/GenBank/DDBJ databases">
        <title>Whole genome shotgun sequence of Streptomyces microflavus NBRC 13062.</title>
        <authorList>
            <person name="Komaki H."/>
            <person name="Tamura T."/>
        </authorList>
    </citation>
    <scope>NUCLEOTIDE SEQUENCE [LARGE SCALE GENOMIC DNA]</scope>
    <source>
        <strain evidence="2 3">NBRC 13062</strain>
    </source>
</reference>
<sequence length="84" mass="8288">MAGSEPVSTVLPAVTPPAGVMDVGVAVAEPDCSPTAIMAAAAIRAPVAVARRLGVDLTRTPSARGLPAALDEPSGTVQAVRRTG</sequence>
<evidence type="ECO:0000313" key="2">
    <source>
        <dbReference type="EMBL" id="GFN07259.1"/>
    </source>
</evidence>
<protein>
    <submittedName>
        <fullName evidence="2">Uncharacterized protein</fullName>
    </submittedName>
</protein>